<gene>
    <name evidence="2" type="ORF">PISS_a3135</name>
</gene>
<feature type="domain" description="NACHT" evidence="1">
    <location>
        <begin position="107"/>
        <end position="226"/>
    </location>
</feature>
<name>A0ABN5C845_9GAMM</name>
<dbReference type="Gene3D" id="3.40.50.300">
    <property type="entry name" value="P-loop containing nucleotide triphosphate hydrolases"/>
    <property type="match status" value="1"/>
</dbReference>
<organism evidence="2 3">
    <name type="scientific">Pseudoalteromonas issachenkonii</name>
    <dbReference type="NCBI Taxonomy" id="152297"/>
    <lineage>
        <taxon>Bacteria</taxon>
        <taxon>Pseudomonadati</taxon>
        <taxon>Pseudomonadota</taxon>
        <taxon>Gammaproteobacteria</taxon>
        <taxon>Alteromonadales</taxon>
        <taxon>Pseudoalteromonadaceae</taxon>
        <taxon>Pseudoalteromonas</taxon>
    </lineage>
</organism>
<evidence type="ECO:0000259" key="1">
    <source>
        <dbReference type="PROSITE" id="PS50837"/>
    </source>
</evidence>
<evidence type="ECO:0000313" key="3">
    <source>
        <dbReference type="Proteomes" id="UP000217258"/>
    </source>
</evidence>
<dbReference type="Pfam" id="PF05729">
    <property type="entry name" value="NACHT"/>
    <property type="match status" value="1"/>
</dbReference>
<dbReference type="PANTHER" id="PTHR46312:SF2">
    <property type="entry name" value="NUCLEOTIDE-BINDING OLIGOMERIZATION DOMAIN-CONTAINING PROTEIN 2-LIKE"/>
    <property type="match status" value="1"/>
</dbReference>
<dbReference type="EMBL" id="CP011030">
    <property type="protein sequence ID" value="ATC91853.1"/>
    <property type="molecule type" value="Genomic_DNA"/>
</dbReference>
<dbReference type="InterPro" id="IPR007111">
    <property type="entry name" value="NACHT_NTPase"/>
</dbReference>
<reference evidence="2 3" key="1">
    <citation type="submission" date="2015-06" db="EMBL/GenBank/DDBJ databases">
        <authorList>
            <person name="Xie B.-B."/>
            <person name="Rong J.-C."/>
            <person name="Qin Q.-L."/>
            <person name="Zhang Y.-Z."/>
        </authorList>
    </citation>
    <scope>NUCLEOTIDE SEQUENCE [LARGE SCALE GENOMIC DNA]</scope>
    <source>
        <strain evidence="2 3">KMM 3549</strain>
    </source>
</reference>
<dbReference type="RefSeq" id="WP_058155299.1">
    <property type="nucleotide sequence ID" value="NZ_CP011030.1"/>
</dbReference>
<dbReference type="PROSITE" id="PS50837">
    <property type="entry name" value="NACHT"/>
    <property type="match status" value="1"/>
</dbReference>
<dbReference type="PANTHER" id="PTHR46312">
    <property type="entry name" value="NACHT DOMAIN-CONTAINING PROTEIN"/>
    <property type="match status" value="1"/>
</dbReference>
<dbReference type="Proteomes" id="UP000217258">
    <property type="component" value="Chromosome I"/>
</dbReference>
<keyword evidence="3" id="KW-1185">Reference proteome</keyword>
<accession>A0ABN5C845</accession>
<sequence>MIDAGAGATIKAIVPYGVKGIVNRLKGLKEDFSTKKELDDYYKHVKSPFKPDTILKKIEEKYLTIRTLAFPERLVSIKDIYHPLKVYFPDRGITHEVDDKQLFFLDKLVVVVGVAGQGKTTTIRKLIHKELYKGEKGRIPVMISMREVDWNETDLDIFKVISRGLREIGIVINHAAIETCMVKKSFLLCFDGFDEVPLNQRQSALRMLLKGYTYTRNPLIVTSRPNTEITTEMGNTEIVKLKNIEPDDVVKIITKNKNLDKSYKELLIRSYKENNEIKGVIVTPILVDIFTVVYGRVQITPKNIVEFYEELYYGLTDKHYRFKQLERDKKSKLNNLNLLKVLTRVSFHTSISLDSHSFSYPKGVEIFKESLDKLEYQDDPRHVLQDVVDRTSLIINDGDQYSYLHKSIMEFYSAKFIATRSNDAKKEIYKYISDNYSYKFENVLRFLKELDPCYFYECFVIYQVELSGLLDLFELEKIHKNVAMFMNFPLSILYEKSNEYTHVRIKDYNYSNTINASFRLASVFQVLDLFELVRTPSIIQSIQDCAVSSNVSFLNKLVKKGKCLHSENYFIEAQSNSYIEDMNYQSAYDLLIDECYECIGKVEALSMNKSIKSIIDTMYSKLNDLKLERDKENDINDLLSKY</sequence>
<proteinExistence type="predicted"/>
<evidence type="ECO:0000313" key="2">
    <source>
        <dbReference type="EMBL" id="ATC91853.1"/>
    </source>
</evidence>
<protein>
    <recommendedName>
        <fullName evidence="1">NACHT domain-containing protein</fullName>
    </recommendedName>
</protein>
<dbReference type="InterPro" id="IPR027417">
    <property type="entry name" value="P-loop_NTPase"/>
</dbReference>
<dbReference type="SUPFAM" id="SSF52540">
    <property type="entry name" value="P-loop containing nucleoside triphosphate hydrolases"/>
    <property type="match status" value="2"/>
</dbReference>